<feature type="compositionally biased region" description="Basic and acidic residues" evidence="1">
    <location>
        <begin position="204"/>
        <end position="216"/>
    </location>
</feature>
<evidence type="ECO:0000256" key="1">
    <source>
        <dbReference type="SAM" id="MobiDB-lite"/>
    </source>
</evidence>
<reference evidence="2" key="1">
    <citation type="submission" date="2020-01" db="EMBL/GenBank/DDBJ databases">
        <authorList>
            <consortium name="DOE Joint Genome Institute"/>
            <person name="Haridas S."/>
            <person name="Albert R."/>
            <person name="Binder M."/>
            <person name="Bloem J."/>
            <person name="Labutti K."/>
            <person name="Salamov A."/>
            <person name="Andreopoulos B."/>
            <person name="Baker S.E."/>
            <person name="Barry K."/>
            <person name="Bills G."/>
            <person name="Bluhm B.H."/>
            <person name="Cannon C."/>
            <person name="Castanera R."/>
            <person name="Culley D.E."/>
            <person name="Daum C."/>
            <person name="Ezra D."/>
            <person name="Gonzalez J.B."/>
            <person name="Henrissat B."/>
            <person name="Kuo A."/>
            <person name="Liang C."/>
            <person name="Lipzen A."/>
            <person name="Lutzoni F."/>
            <person name="Magnuson J."/>
            <person name="Mondo S."/>
            <person name="Nolan M."/>
            <person name="Ohm R."/>
            <person name="Pangilinan J."/>
            <person name="Park H.-J."/>
            <person name="Ramirez L."/>
            <person name="Alfaro M."/>
            <person name="Sun H."/>
            <person name="Tritt A."/>
            <person name="Yoshinaga Y."/>
            <person name="Zwiers L.-H."/>
            <person name="Turgeon B.G."/>
            <person name="Goodwin S.B."/>
            <person name="Spatafora J.W."/>
            <person name="Crous P.W."/>
            <person name="Grigoriev I.V."/>
        </authorList>
    </citation>
    <scope>NUCLEOTIDE SEQUENCE</scope>
    <source>
        <strain evidence="2">IPT5</strain>
    </source>
</reference>
<dbReference type="OrthoDB" id="3786931at2759"/>
<keyword evidence="3" id="KW-1185">Reference proteome</keyword>
<dbReference type="Proteomes" id="UP000799423">
    <property type="component" value="Unassembled WGS sequence"/>
</dbReference>
<dbReference type="EMBL" id="MU006340">
    <property type="protein sequence ID" value="KAF2845939.1"/>
    <property type="molecule type" value="Genomic_DNA"/>
</dbReference>
<feature type="region of interest" description="Disordered" evidence="1">
    <location>
        <begin position="259"/>
        <end position="356"/>
    </location>
</feature>
<evidence type="ECO:0000313" key="3">
    <source>
        <dbReference type="Proteomes" id="UP000799423"/>
    </source>
</evidence>
<feature type="compositionally biased region" description="Low complexity" evidence="1">
    <location>
        <begin position="269"/>
        <end position="288"/>
    </location>
</feature>
<name>A0A6A7AUR0_9PLEO</name>
<proteinExistence type="predicted"/>
<evidence type="ECO:0000313" key="2">
    <source>
        <dbReference type="EMBL" id="KAF2845939.1"/>
    </source>
</evidence>
<feature type="region of interest" description="Disordered" evidence="1">
    <location>
        <begin position="199"/>
        <end position="233"/>
    </location>
</feature>
<protein>
    <submittedName>
        <fullName evidence="2">Uncharacterized protein</fullName>
    </submittedName>
</protein>
<dbReference type="AlphaFoldDB" id="A0A6A7AUR0"/>
<sequence length="501" mass="56430">MGHFSKKMETRRLDAHLINDIWSWLQHELEGAVGGFLYPIIMSGRLSATEELKIRQLEPVSQMWRRDWNFQDTAPIGHEPIHRGDKWTYQQNQCPACILSRVGSDVDVLFALFAGMVGRFNTRSLTNAEVHGSRDAWEKTKSKRIRFVKYWLRTTRDGDAAVFTAGTFGMKMRRLRREWREEQQRVQYEEQVAFSTARPSLEAGSERTVVERKVTDPKIGPAPRPAEVKRHSPAGNLGFNIPSSPTDVVRQAVPVDVPVRRPVPPPPRVSSRPLAPSRPPTTNVTVRPPSHKPAQTHRPSYILGTEDLRPAPLRPHRPNPTTTTHPPVYAPIWDKPGRPNPPESQYAPSVSTLTDNRRQDSVMSSLLPPTFSRQPSSSHTAYPYSLASTRTITSYDGGGASYRETRLADPFDSLSIYSTPLGDEADDASTLPKPKRGSMYEAFGDGGWDGKRFERVDEEGEDEEWNGWEEEEEDGLDRVARLLGPKTEGEGTGGTVWEDLY</sequence>
<gene>
    <name evidence="2" type="ORF">T440DRAFT_502113</name>
</gene>
<accession>A0A6A7AUR0</accession>
<feature type="region of interest" description="Disordered" evidence="1">
    <location>
        <begin position="424"/>
        <end position="451"/>
    </location>
</feature>
<organism evidence="2 3">
    <name type="scientific">Plenodomus tracheiphilus IPT5</name>
    <dbReference type="NCBI Taxonomy" id="1408161"/>
    <lineage>
        <taxon>Eukaryota</taxon>
        <taxon>Fungi</taxon>
        <taxon>Dikarya</taxon>
        <taxon>Ascomycota</taxon>
        <taxon>Pezizomycotina</taxon>
        <taxon>Dothideomycetes</taxon>
        <taxon>Pleosporomycetidae</taxon>
        <taxon>Pleosporales</taxon>
        <taxon>Pleosporineae</taxon>
        <taxon>Leptosphaeriaceae</taxon>
        <taxon>Plenodomus</taxon>
    </lineage>
</organism>